<evidence type="ECO:0000256" key="12">
    <source>
        <dbReference type="ARBA" id="ARBA00023295"/>
    </source>
</evidence>
<dbReference type="PANTHER" id="PTHR42697">
    <property type="entry name" value="ENDONUCLEASE 8"/>
    <property type="match status" value="1"/>
</dbReference>
<dbReference type="AlphaFoldDB" id="F0YAX7"/>
<evidence type="ECO:0000313" key="15">
    <source>
        <dbReference type="EMBL" id="EGB07527.1"/>
    </source>
</evidence>
<evidence type="ECO:0000256" key="2">
    <source>
        <dbReference type="ARBA" id="ARBA00012720"/>
    </source>
</evidence>
<evidence type="ECO:0000256" key="5">
    <source>
        <dbReference type="ARBA" id="ARBA00022771"/>
    </source>
</evidence>
<evidence type="ECO:0000256" key="8">
    <source>
        <dbReference type="ARBA" id="ARBA00023125"/>
    </source>
</evidence>
<dbReference type="GO" id="GO:0008270">
    <property type="term" value="F:zinc ion binding"/>
    <property type="evidence" value="ECO:0007669"/>
    <property type="project" value="UniProtKB-KW"/>
</dbReference>
<evidence type="ECO:0000256" key="6">
    <source>
        <dbReference type="ARBA" id="ARBA00022801"/>
    </source>
</evidence>
<dbReference type="Gene3D" id="3.20.190.10">
    <property type="entry name" value="MutM-like, N-terminal"/>
    <property type="match status" value="1"/>
</dbReference>
<gene>
    <name evidence="15" type="ORF">AURANDRAFT_14007</name>
</gene>
<dbReference type="SUPFAM" id="SSF46946">
    <property type="entry name" value="S13-like H2TH domain"/>
    <property type="match status" value="1"/>
</dbReference>
<evidence type="ECO:0000256" key="4">
    <source>
        <dbReference type="ARBA" id="ARBA00022763"/>
    </source>
</evidence>
<dbReference type="InterPro" id="IPR010979">
    <property type="entry name" value="Ribosomal_uS13-like_H2TH"/>
</dbReference>
<dbReference type="InParanoid" id="F0YAX7"/>
<keyword evidence="4" id="KW-0227">DNA damage</keyword>
<reference evidence="15 16" key="1">
    <citation type="journal article" date="2011" name="Proc. Natl. Acad. Sci. U.S.A.">
        <title>Niche of harmful alga Aureococcus anophagefferens revealed through ecogenomics.</title>
        <authorList>
            <person name="Gobler C.J."/>
            <person name="Berry D.L."/>
            <person name="Dyhrman S.T."/>
            <person name="Wilhelm S.W."/>
            <person name="Salamov A."/>
            <person name="Lobanov A.V."/>
            <person name="Zhang Y."/>
            <person name="Collier J.L."/>
            <person name="Wurch L.L."/>
            <person name="Kustka A.B."/>
            <person name="Dill B.D."/>
            <person name="Shah M."/>
            <person name="VerBerkmoes N.C."/>
            <person name="Kuo A."/>
            <person name="Terry A."/>
            <person name="Pangilinan J."/>
            <person name="Lindquist E.A."/>
            <person name="Lucas S."/>
            <person name="Paulsen I.T."/>
            <person name="Hattenrath-Lehmann T.K."/>
            <person name="Talmage S.C."/>
            <person name="Walker E.A."/>
            <person name="Koch F."/>
            <person name="Burson A.M."/>
            <person name="Marcoval M.A."/>
            <person name="Tang Y.Z."/>
            <person name="Lecleir G.R."/>
            <person name="Coyne K.J."/>
            <person name="Berg G.M."/>
            <person name="Bertrand E.M."/>
            <person name="Saito M.A."/>
            <person name="Gladyshev V.N."/>
            <person name="Grigoriev I.V."/>
        </authorList>
    </citation>
    <scope>NUCLEOTIDE SEQUENCE [LARGE SCALE GENOMIC DNA]</scope>
    <source>
        <strain evidence="16">CCMP 1984</strain>
    </source>
</reference>
<dbReference type="GO" id="GO:0003684">
    <property type="term" value="F:damaged DNA binding"/>
    <property type="evidence" value="ECO:0007669"/>
    <property type="project" value="InterPro"/>
</dbReference>
<dbReference type="Proteomes" id="UP000002729">
    <property type="component" value="Unassembled WGS sequence"/>
</dbReference>
<evidence type="ECO:0000256" key="10">
    <source>
        <dbReference type="ARBA" id="ARBA00023239"/>
    </source>
</evidence>
<keyword evidence="8" id="KW-0238">DNA-binding</keyword>
<dbReference type="GeneID" id="20218344"/>
<dbReference type="PANTHER" id="PTHR42697:SF1">
    <property type="entry name" value="ENDONUCLEASE 8"/>
    <property type="match status" value="1"/>
</dbReference>
<evidence type="ECO:0000256" key="3">
    <source>
        <dbReference type="ARBA" id="ARBA00022723"/>
    </source>
</evidence>
<keyword evidence="16" id="KW-1185">Reference proteome</keyword>
<dbReference type="PROSITE" id="PS51066">
    <property type="entry name" value="ZF_FPG_2"/>
    <property type="match status" value="1"/>
</dbReference>
<dbReference type="InterPro" id="IPR035937">
    <property type="entry name" value="FPG_N"/>
</dbReference>
<name>F0YAX7_AURAN</name>
<dbReference type="Pfam" id="PF01149">
    <property type="entry name" value="Fapy_DNA_glyco"/>
    <property type="match status" value="1"/>
</dbReference>
<keyword evidence="6" id="KW-0378">Hydrolase</keyword>
<dbReference type="SMART" id="SM00898">
    <property type="entry name" value="Fapy_DNA_glyco"/>
    <property type="match status" value="1"/>
</dbReference>
<protein>
    <recommendedName>
        <fullName evidence="2">DNA-(apurinic or apyrimidinic site) lyase</fullName>
        <ecNumber evidence="2">4.2.99.18</ecNumber>
    </recommendedName>
</protein>
<dbReference type="KEGG" id="aaf:AURANDRAFT_14007"/>
<comment type="similarity">
    <text evidence="1">Belongs to the FPG family.</text>
</comment>
<keyword evidence="3" id="KW-0479">Metal-binding</keyword>
<feature type="non-terminal residue" evidence="15">
    <location>
        <position position="261"/>
    </location>
</feature>
<sequence length="261" mass="28686">MVEGHSVHRVATRHRSKLVGKTFRASSPNARFAEGAALIDGKEFAGIEAVGKNLFAWFGSGADEVCVHVHFGMAGNWAVFDAADEPETTATTRLRLAGHGVVSHLSAMTVAHGTRDGLYAEKRRKLGEDPLRDDADPERLWGKVAASKKSIGALVMDQSCFTGPGNIYRAEILFKAGVHPDRPGNSLSRDEFDLIWHHTVELLKRGYATGSILTVDKEDERKYGQIRRYIYNKAKCPKCGSRVVSWDIAARTAYACETCQP</sequence>
<keyword evidence="12" id="KW-0326">Glycosidase</keyword>
<keyword evidence="5 13" id="KW-0863">Zinc-finger</keyword>
<dbReference type="GO" id="GO:0000703">
    <property type="term" value="F:oxidized pyrimidine nucleobase lesion DNA N-glycosylase activity"/>
    <property type="evidence" value="ECO:0007669"/>
    <property type="project" value="TreeGrafter"/>
</dbReference>
<evidence type="ECO:0000259" key="14">
    <source>
        <dbReference type="PROSITE" id="PS51066"/>
    </source>
</evidence>
<dbReference type="GO" id="GO:0006284">
    <property type="term" value="P:base-excision repair"/>
    <property type="evidence" value="ECO:0007669"/>
    <property type="project" value="InterPro"/>
</dbReference>
<dbReference type="InterPro" id="IPR000214">
    <property type="entry name" value="Znf_DNA_glyclase/AP_lyase"/>
</dbReference>
<evidence type="ECO:0000256" key="13">
    <source>
        <dbReference type="PROSITE-ProRule" id="PRU00391"/>
    </source>
</evidence>
<dbReference type="EMBL" id="GL833130">
    <property type="protein sequence ID" value="EGB07527.1"/>
    <property type="molecule type" value="Genomic_DNA"/>
</dbReference>
<dbReference type="SUPFAM" id="SSF57716">
    <property type="entry name" value="Glucocorticoid receptor-like (DNA-binding domain)"/>
    <property type="match status" value="1"/>
</dbReference>
<keyword evidence="11" id="KW-0511">Multifunctional enzyme</keyword>
<feature type="domain" description="FPG-type" evidence="14">
    <location>
        <begin position="229"/>
        <end position="261"/>
    </location>
</feature>
<dbReference type="EC" id="4.2.99.18" evidence="2"/>
<dbReference type="eggNOG" id="ENOG502QWRN">
    <property type="taxonomic scope" value="Eukaryota"/>
</dbReference>
<dbReference type="InterPro" id="IPR015886">
    <property type="entry name" value="H2TH_FPG"/>
</dbReference>
<evidence type="ECO:0000313" key="16">
    <source>
        <dbReference type="Proteomes" id="UP000002729"/>
    </source>
</evidence>
<organism evidence="16">
    <name type="scientific">Aureococcus anophagefferens</name>
    <name type="common">Harmful bloom alga</name>
    <dbReference type="NCBI Taxonomy" id="44056"/>
    <lineage>
        <taxon>Eukaryota</taxon>
        <taxon>Sar</taxon>
        <taxon>Stramenopiles</taxon>
        <taxon>Ochrophyta</taxon>
        <taxon>Pelagophyceae</taxon>
        <taxon>Pelagomonadales</taxon>
        <taxon>Pelagomonadaceae</taxon>
        <taxon>Aureococcus</taxon>
    </lineage>
</organism>
<keyword evidence="10" id="KW-0456">Lyase</keyword>
<dbReference type="OrthoDB" id="444592at2759"/>
<dbReference type="Gene3D" id="1.10.8.50">
    <property type="match status" value="1"/>
</dbReference>
<evidence type="ECO:0000256" key="1">
    <source>
        <dbReference type="ARBA" id="ARBA00009409"/>
    </source>
</evidence>
<evidence type="ECO:0000256" key="7">
    <source>
        <dbReference type="ARBA" id="ARBA00022833"/>
    </source>
</evidence>
<keyword evidence="9" id="KW-0234">DNA repair</keyword>
<keyword evidence="7" id="KW-0862">Zinc</keyword>
<dbReference type="SUPFAM" id="SSF81624">
    <property type="entry name" value="N-terminal domain of MutM-like DNA repair proteins"/>
    <property type="match status" value="1"/>
</dbReference>
<proteinExistence type="inferred from homology"/>
<dbReference type="Pfam" id="PF06831">
    <property type="entry name" value="H2TH"/>
    <property type="match status" value="1"/>
</dbReference>
<evidence type="ECO:0000256" key="9">
    <source>
        <dbReference type="ARBA" id="ARBA00023204"/>
    </source>
</evidence>
<dbReference type="InterPro" id="IPR012319">
    <property type="entry name" value="FPG_cat"/>
</dbReference>
<evidence type="ECO:0000256" key="11">
    <source>
        <dbReference type="ARBA" id="ARBA00023268"/>
    </source>
</evidence>
<dbReference type="GO" id="GO:0140078">
    <property type="term" value="F:class I DNA-(apurinic or apyrimidinic site) endonuclease activity"/>
    <property type="evidence" value="ECO:0007669"/>
    <property type="project" value="UniProtKB-EC"/>
</dbReference>
<dbReference type="SMART" id="SM01232">
    <property type="entry name" value="H2TH"/>
    <property type="match status" value="1"/>
</dbReference>
<dbReference type="RefSeq" id="XP_009037532.1">
    <property type="nucleotide sequence ID" value="XM_009039284.1"/>
</dbReference>
<accession>F0YAX7</accession>